<keyword evidence="1" id="KW-0472">Membrane</keyword>
<feature type="domain" description="TRAP C4-dicarboxylate transport system permease DctM subunit" evidence="2">
    <location>
        <begin position="13"/>
        <end position="85"/>
    </location>
</feature>
<proteinExistence type="predicted"/>
<dbReference type="EMBL" id="ADZX01000471">
    <property type="protein sequence ID" value="EFK96484.1"/>
    <property type="molecule type" value="Genomic_DNA"/>
</dbReference>
<feature type="transmembrane region" description="Helical" evidence="1">
    <location>
        <begin position="12"/>
        <end position="39"/>
    </location>
</feature>
<sequence>MTPIAAGVVGSLLLLVLLFLGMPIAFVMMFVGFLGISYLASVNAALPVVAKTVYETAAYYPYTIIPLFILMGAFAGGAGITAKLYGSFDK</sequence>
<name>D9PIY7_9ZZZZ</name>
<feature type="transmembrane region" description="Helical" evidence="1">
    <location>
        <begin position="59"/>
        <end position="85"/>
    </location>
</feature>
<gene>
    <name evidence="3" type="ORF">LDC_1496</name>
</gene>
<dbReference type="Pfam" id="PF06808">
    <property type="entry name" value="DctM"/>
    <property type="match status" value="1"/>
</dbReference>
<dbReference type="InterPro" id="IPR010656">
    <property type="entry name" value="DctM"/>
</dbReference>
<reference evidence="3" key="1">
    <citation type="submission" date="2010-07" db="EMBL/GenBank/DDBJ databases">
        <authorList>
            <consortium name="CONSOLIDER consortium CSD2007-00005"/>
            <person name="Guazzaroni M.-E."/>
            <person name="Richter M."/>
            <person name="Garcia-Salamanca A."/>
            <person name="Yarza P."/>
            <person name="Ferrer M."/>
        </authorList>
    </citation>
    <scope>NUCLEOTIDE SEQUENCE</scope>
</reference>
<accession>D9PIY7</accession>
<feature type="non-terminal residue" evidence="3">
    <location>
        <position position="90"/>
    </location>
</feature>
<evidence type="ECO:0000256" key="1">
    <source>
        <dbReference type="SAM" id="Phobius"/>
    </source>
</evidence>
<keyword evidence="1" id="KW-0812">Transmembrane</keyword>
<organism evidence="3">
    <name type="scientific">sediment metagenome</name>
    <dbReference type="NCBI Taxonomy" id="749907"/>
    <lineage>
        <taxon>unclassified sequences</taxon>
        <taxon>metagenomes</taxon>
        <taxon>ecological metagenomes</taxon>
    </lineage>
</organism>
<evidence type="ECO:0000313" key="3">
    <source>
        <dbReference type="EMBL" id="EFK96484.1"/>
    </source>
</evidence>
<protein>
    <recommendedName>
        <fullName evidence="2">TRAP C4-dicarboxylate transport system permease DctM subunit domain-containing protein</fullName>
    </recommendedName>
</protein>
<dbReference type="AlphaFoldDB" id="D9PIY7"/>
<evidence type="ECO:0000259" key="2">
    <source>
        <dbReference type="Pfam" id="PF06808"/>
    </source>
</evidence>
<keyword evidence="1" id="KW-1133">Transmembrane helix</keyword>
<reference evidence="3" key="2">
    <citation type="journal article" date="2011" name="Microb. Ecol.">
        <title>Taxonomic and Functional Metagenomic Profiling of the Microbial Community in the Anoxic Sediment of a Sub-saline Shallow Lake (Laguna de Carrizo, Central Spain).</title>
        <authorList>
            <person name="Ferrer M."/>
            <person name="Guazzaroni M.E."/>
            <person name="Richter M."/>
            <person name="Garcia-Salamanca A."/>
            <person name="Yarza P."/>
            <person name="Suarez-Suarez A."/>
            <person name="Solano J."/>
            <person name="Alcaide M."/>
            <person name="van Dillewijn P."/>
            <person name="Molina-Henares M.A."/>
            <person name="Lopez-Cortes N."/>
            <person name="Al-Ramahi Y."/>
            <person name="Guerrero C."/>
            <person name="Acosta A."/>
            <person name="de Eugenio L.I."/>
            <person name="Martinez V."/>
            <person name="Marques S."/>
            <person name="Rojo F."/>
            <person name="Santero E."/>
            <person name="Genilloud O."/>
            <person name="Perez-Perez J."/>
            <person name="Rossello-Mora R."/>
            <person name="Ramos J.L."/>
        </authorList>
    </citation>
    <scope>NUCLEOTIDE SEQUENCE</scope>
</reference>
<comment type="caution">
    <text evidence="3">The sequence shown here is derived from an EMBL/GenBank/DDBJ whole genome shotgun (WGS) entry which is preliminary data.</text>
</comment>